<evidence type="ECO:0000259" key="3">
    <source>
        <dbReference type="Pfam" id="PF02036"/>
    </source>
</evidence>
<dbReference type="Pfam" id="PF02036">
    <property type="entry name" value="SCP2"/>
    <property type="match status" value="1"/>
</dbReference>
<keyword evidence="2" id="KW-0175">Coiled coil</keyword>
<dbReference type="RefSeq" id="WP_188858927.1">
    <property type="nucleotide sequence ID" value="NZ_BMLT01000002.1"/>
</dbReference>
<dbReference type="HAMAP" id="MF_02215">
    <property type="entry name" value="UbiJ"/>
    <property type="match status" value="1"/>
</dbReference>
<keyword evidence="5" id="KW-1185">Reference proteome</keyword>
<comment type="function">
    <text evidence="1">Required for ubiquinone (coenzyme Q) biosynthesis. Binds hydrophobic ubiquinone biosynthetic intermediates via its SCP2 domain and is essential for the stability of the Ubi complex. May constitute a docking platform where Ubi enzymes assemble and access their SCP2-bound polyprenyl substrates.</text>
</comment>
<dbReference type="PANTHER" id="PTHR38693:SF1">
    <property type="entry name" value="UBIQUINONE BIOSYNTHESIS ACCESSORY FACTOR UBIJ"/>
    <property type="match status" value="1"/>
</dbReference>
<sequence length="208" mass="22927">MPLPMLSATLLTLLEPSVNALLQRDPVTLRELGKLAGRVLAVEITSPTLTLYVVPNPEGLQLQQHYGAEPDARLSGSASALLRLISGDDKAEALFGKGVAISGDSALAMRLQEILADADIDWEGLLAELIGDLPAHQAARFVRWQRDYWTQAGDSLSHNLGEFLQEEARLLPPRPELEGFMADVDDLRQRSDRLEARLQRVLDRLDSE</sequence>
<protein>
    <recommendedName>
        <fullName evidence="1">Ubiquinone biosynthesis accessory factor UbiJ</fullName>
    </recommendedName>
</protein>
<name>A0A917Z998_9GAMM</name>
<organism evidence="4 5">
    <name type="scientific">Marinobacterium nitratireducens</name>
    <dbReference type="NCBI Taxonomy" id="518897"/>
    <lineage>
        <taxon>Bacteria</taxon>
        <taxon>Pseudomonadati</taxon>
        <taxon>Pseudomonadota</taxon>
        <taxon>Gammaproteobacteria</taxon>
        <taxon>Oceanospirillales</taxon>
        <taxon>Oceanospirillaceae</taxon>
        <taxon>Marinobacterium</taxon>
    </lineage>
</organism>
<gene>
    <name evidence="1" type="primary">ubiJ</name>
    <name evidence="4" type="ORF">GCM10011348_09800</name>
</gene>
<keyword evidence="1" id="KW-0831">Ubiquinone biosynthesis</keyword>
<dbReference type="AlphaFoldDB" id="A0A917Z998"/>
<dbReference type="InterPro" id="IPR036527">
    <property type="entry name" value="SCP2_sterol-bd_dom_sf"/>
</dbReference>
<evidence type="ECO:0000256" key="2">
    <source>
        <dbReference type="SAM" id="Coils"/>
    </source>
</evidence>
<dbReference type="SUPFAM" id="SSF55718">
    <property type="entry name" value="SCP-like"/>
    <property type="match status" value="1"/>
</dbReference>
<comment type="subcellular location">
    <subcellularLocation>
        <location evidence="1">Cytoplasm</location>
    </subcellularLocation>
</comment>
<comment type="pathway">
    <text evidence="1">Cofactor biosynthesis; ubiquinone biosynthesis.</text>
</comment>
<reference evidence="4 5" key="1">
    <citation type="journal article" date="2014" name="Int. J. Syst. Evol. Microbiol.">
        <title>Complete genome sequence of Corynebacterium casei LMG S-19264T (=DSM 44701T), isolated from a smear-ripened cheese.</title>
        <authorList>
            <consortium name="US DOE Joint Genome Institute (JGI-PGF)"/>
            <person name="Walter F."/>
            <person name="Albersmeier A."/>
            <person name="Kalinowski J."/>
            <person name="Ruckert C."/>
        </authorList>
    </citation>
    <scope>NUCLEOTIDE SEQUENCE [LARGE SCALE GENOMIC DNA]</scope>
    <source>
        <strain evidence="4 5">CGMCC 1.7286</strain>
    </source>
</reference>
<feature type="domain" description="SCP2" evidence="3">
    <location>
        <begin position="19"/>
        <end position="115"/>
    </location>
</feature>
<comment type="similarity">
    <text evidence="1">Belongs to the UbiJ family.</text>
</comment>
<dbReference type="EMBL" id="BMLT01000002">
    <property type="protein sequence ID" value="GGO78272.1"/>
    <property type="molecule type" value="Genomic_DNA"/>
</dbReference>
<keyword evidence="1" id="KW-0963">Cytoplasm</keyword>
<dbReference type="InterPro" id="IPR003033">
    <property type="entry name" value="SCP2_sterol-bd_dom"/>
</dbReference>
<comment type="caution">
    <text evidence="4">The sequence shown here is derived from an EMBL/GenBank/DDBJ whole genome shotgun (WGS) entry which is preliminary data.</text>
</comment>
<evidence type="ECO:0000256" key="1">
    <source>
        <dbReference type="HAMAP-Rule" id="MF_02215"/>
    </source>
</evidence>
<proteinExistence type="inferred from homology"/>
<dbReference type="Proteomes" id="UP000599578">
    <property type="component" value="Unassembled WGS sequence"/>
</dbReference>
<dbReference type="GO" id="GO:0005737">
    <property type="term" value="C:cytoplasm"/>
    <property type="evidence" value="ECO:0007669"/>
    <property type="project" value="UniProtKB-SubCell"/>
</dbReference>
<dbReference type="InterPro" id="IPR038989">
    <property type="entry name" value="UbiJ"/>
</dbReference>
<dbReference type="GO" id="GO:0006744">
    <property type="term" value="P:ubiquinone biosynthetic process"/>
    <property type="evidence" value="ECO:0007669"/>
    <property type="project" value="UniProtKB-UniRule"/>
</dbReference>
<evidence type="ECO:0000313" key="5">
    <source>
        <dbReference type="Proteomes" id="UP000599578"/>
    </source>
</evidence>
<dbReference type="PANTHER" id="PTHR38693">
    <property type="entry name" value="UBIQUINONE BIOSYNTHESIS PROTEIN UBIJ"/>
    <property type="match status" value="1"/>
</dbReference>
<accession>A0A917Z998</accession>
<evidence type="ECO:0000313" key="4">
    <source>
        <dbReference type="EMBL" id="GGO78272.1"/>
    </source>
</evidence>
<feature type="coiled-coil region" evidence="2">
    <location>
        <begin position="177"/>
        <end position="204"/>
    </location>
</feature>